<organism evidence="2 3">
    <name type="scientific">Paspalum notatum var. saurae</name>
    <dbReference type="NCBI Taxonomy" id="547442"/>
    <lineage>
        <taxon>Eukaryota</taxon>
        <taxon>Viridiplantae</taxon>
        <taxon>Streptophyta</taxon>
        <taxon>Embryophyta</taxon>
        <taxon>Tracheophyta</taxon>
        <taxon>Spermatophyta</taxon>
        <taxon>Magnoliopsida</taxon>
        <taxon>Liliopsida</taxon>
        <taxon>Poales</taxon>
        <taxon>Poaceae</taxon>
        <taxon>PACMAD clade</taxon>
        <taxon>Panicoideae</taxon>
        <taxon>Andropogonodae</taxon>
        <taxon>Paspaleae</taxon>
        <taxon>Paspalinae</taxon>
        <taxon>Paspalum</taxon>
    </lineage>
</organism>
<proteinExistence type="predicted"/>
<sequence length="77" mass="7628">MRRRPLRPAGATFGLEPKSGFPLVSSSSAAAPNPLLSSCIPAGPRAATPSSGGTDPARRPTLPGSPCISAASASERG</sequence>
<evidence type="ECO:0000313" key="3">
    <source>
        <dbReference type="Proteomes" id="UP001341281"/>
    </source>
</evidence>
<name>A0AAQ3THM2_PASNO</name>
<protein>
    <submittedName>
        <fullName evidence="2">Uncharacterized protein</fullName>
    </submittedName>
</protein>
<keyword evidence="3" id="KW-1185">Reference proteome</keyword>
<evidence type="ECO:0000256" key="1">
    <source>
        <dbReference type="SAM" id="MobiDB-lite"/>
    </source>
</evidence>
<accession>A0AAQ3THM2</accession>
<dbReference type="Proteomes" id="UP001341281">
    <property type="component" value="Chromosome 05"/>
</dbReference>
<evidence type="ECO:0000313" key="2">
    <source>
        <dbReference type="EMBL" id="WVZ73823.1"/>
    </source>
</evidence>
<dbReference type="AlphaFoldDB" id="A0AAQ3THM2"/>
<dbReference type="EMBL" id="CP144749">
    <property type="protein sequence ID" value="WVZ73823.1"/>
    <property type="molecule type" value="Genomic_DNA"/>
</dbReference>
<gene>
    <name evidence="2" type="ORF">U9M48_022087</name>
</gene>
<reference evidence="2 3" key="1">
    <citation type="submission" date="2024-02" db="EMBL/GenBank/DDBJ databases">
        <title>High-quality chromosome-scale genome assembly of Pensacola bahiagrass (Paspalum notatum Flugge var. saurae).</title>
        <authorList>
            <person name="Vega J.M."/>
            <person name="Podio M."/>
            <person name="Orjuela J."/>
            <person name="Siena L.A."/>
            <person name="Pessino S.C."/>
            <person name="Combes M.C."/>
            <person name="Mariac C."/>
            <person name="Albertini E."/>
            <person name="Pupilli F."/>
            <person name="Ortiz J.P.A."/>
            <person name="Leblanc O."/>
        </authorList>
    </citation>
    <scope>NUCLEOTIDE SEQUENCE [LARGE SCALE GENOMIC DNA]</scope>
    <source>
        <strain evidence="2">R1</strain>
        <tissue evidence="2">Leaf</tissue>
    </source>
</reference>
<feature type="region of interest" description="Disordered" evidence="1">
    <location>
        <begin position="1"/>
        <end position="77"/>
    </location>
</feature>
<feature type="compositionally biased region" description="Low complexity" evidence="1">
    <location>
        <begin position="22"/>
        <end position="38"/>
    </location>
</feature>